<keyword evidence="6" id="KW-0418">Kinase</keyword>
<gene>
    <name evidence="6" type="ORF">PH362_09790</name>
</gene>
<evidence type="ECO:0000256" key="2">
    <source>
        <dbReference type="ARBA" id="ARBA00022741"/>
    </source>
</evidence>
<dbReference type="Proteomes" id="UP001212996">
    <property type="component" value="Unassembled WGS sequence"/>
</dbReference>
<sequence length="411" mass="46188">MQDVKLNTILIVSCEPDIMEKTTELAAQFALSDICFIFLIEDFTHTTHNYRSEEHYIVRDFSVHSDVMDAIDKIIIRHEVSAVISSDEFSVFVAASAREKMKIPGMTCTQARRFRDKKMMKQVAEQGGIATPKEFTLDNIRDDSTIFPIVIKPRSLAGSVGVEIIATAECLVNLTSPWNDSYHDMDAGQFIIEKYNPQDIFHIDCIVLSGCINFISVSEYQGKPIDFLQGQPLGSFSVEESYIEKYWHPFTERVLSAFVAPDGVYHIEAFGNSGNVPELLEIAYRPGGAGIVDIIQKVYGLDLRLIHLAAQLGIISGINYQSRADAFAYLIFPKEHAAVETKFVTDLILPNLESLPTLIKYMIPSVGDVATGEFYCHKDCLGMFIFSGDREMVYQDFQCVINNYTVQTGFK</sequence>
<reference evidence="6" key="1">
    <citation type="submission" date="2023-01" db="EMBL/GenBank/DDBJ databases">
        <title>Genome sequencing of Photorhabdus bodei 09-20.</title>
        <authorList>
            <person name="Kalindamar S."/>
            <person name="Kumru S."/>
        </authorList>
    </citation>
    <scope>NUCLEOTIDE SEQUENCE</scope>
    <source>
        <strain evidence="6">09-20</strain>
    </source>
</reference>
<dbReference type="AlphaFoldDB" id="A0AAW6BKE7"/>
<keyword evidence="6" id="KW-0808">Transferase</keyword>
<dbReference type="GO" id="GO:0005524">
    <property type="term" value="F:ATP binding"/>
    <property type="evidence" value="ECO:0007669"/>
    <property type="project" value="UniProtKB-UniRule"/>
</dbReference>
<dbReference type="GO" id="GO:0016874">
    <property type="term" value="F:ligase activity"/>
    <property type="evidence" value="ECO:0007669"/>
    <property type="project" value="UniProtKB-KW"/>
</dbReference>
<keyword evidence="1" id="KW-0436">Ligase</keyword>
<dbReference type="InterPro" id="IPR052032">
    <property type="entry name" value="ATP-dep_AA_Ligase"/>
</dbReference>
<evidence type="ECO:0000256" key="1">
    <source>
        <dbReference type="ARBA" id="ARBA00022598"/>
    </source>
</evidence>
<dbReference type="PANTHER" id="PTHR43585:SF2">
    <property type="entry name" value="ATP-GRASP ENZYME FSQD"/>
    <property type="match status" value="1"/>
</dbReference>
<organism evidence="6 7">
    <name type="scientific">Photorhabdus bodei</name>
    <dbReference type="NCBI Taxonomy" id="2029681"/>
    <lineage>
        <taxon>Bacteria</taxon>
        <taxon>Pseudomonadati</taxon>
        <taxon>Pseudomonadota</taxon>
        <taxon>Gammaproteobacteria</taxon>
        <taxon>Enterobacterales</taxon>
        <taxon>Morganellaceae</taxon>
        <taxon>Photorhabdus</taxon>
    </lineage>
</organism>
<evidence type="ECO:0000256" key="3">
    <source>
        <dbReference type="ARBA" id="ARBA00022840"/>
    </source>
</evidence>
<name>A0AAW6BKE7_9GAMM</name>
<evidence type="ECO:0000259" key="5">
    <source>
        <dbReference type="PROSITE" id="PS50975"/>
    </source>
</evidence>
<dbReference type="Gene3D" id="3.30.470.20">
    <property type="entry name" value="ATP-grasp fold, B domain"/>
    <property type="match status" value="1"/>
</dbReference>
<dbReference type="InterPro" id="IPR013815">
    <property type="entry name" value="ATP_grasp_subdomain_1"/>
</dbReference>
<keyword evidence="3 4" id="KW-0067">ATP-binding</keyword>
<keyword evidence="2 4" id="KW-0547">Nucleotide-binding</keyword>
<evidence type="ECO:0000313" key="6">
    <source>
        <dbReference type="EMBL" id="MDB6372230.1"/>
    </source>
</evidence>
<accession>A0AAW6BKE7</accession>
<dbReference type="SUPFAM" id="SSF56059">
    <property type="entry name" value="Glutathione synthetase ATP-binding domain-like"/>
    <property type="match status" value="1"/>
</dbReference>
<protein>
    <submittedName>
        <fullName evidence="6">Serine kinase</fullName>
    </submittedName>
</protein>
<evidence type="ECO:0000256" key="4">
    <source>
        <dbReference type="PROSITE-ProRule" id="PRU00409"/>
    </source>
</evidence>
<dbReference type="Gene3D" id="3.40.50.20">
    <property type="match status" value="1"/>
</dbReference>
<comment type="caution">
    <text evidence="6">The sequence shown here is derived from an EMBL/GenBank/DDBJ whole genome shotgun (WGS) entry which is preliminary data.</text>
</comment>
<dbReference type="Gene3D" id="3.30.1490.20">
    <property type="entry name" value="ATP-grasp fold, A domain"/>
    <property type="match status" value="1"/>
</dbReference>
<dbReference type="GO" id="GO:0016301">
    <property type="term" value="F:kinase activity"/>
    <property type="evidence" value="ECO:0007669"/>
    <property type="project" value="UniProtKB-KW"/>
</dbReference>
<proteinExistence type="predicted"/>
<dbReference type="EMBL" id="JAQMFO010000011">
    <property type="protein sequence ID" value="MDB6372230.1"/>
    <property type="molecule type" value="Genomic_DNA"/>
</dbReference>
<feature type="domain" description="ATP-grasp" evidence="5">
    <location>
        <begin position="121"/>
        <end position="312"/>
    </location>
</feature>
<dbReference type="RefSeq" id="WP_228900351.1">
    <property type="nucleotide sequence ID" value="NZ_CAWQNU010000079.1"/>
</dbReference>
<dbReference type="PANTHER" id="PTHR43585">
    <property type="entry name" value="FUMIPYRROLE BIOSYNTHESIS PROTEIN C"/>
    <property type="match status" value="1"/>
</dbReference>
<dbReference type="InterPro" id="IPR011761">
    <property type="entry name" value="ATP-grasp"/>
</dbReference>
<evidence type="ECO:0000313" key="7">
    <source>
        <dbReference type="Proteomes" id="UP001212996"/>
    </source>
</evidence>
<dbReference type="GO" id="GO:0046872">
    <property type="term" value="F:metal ion binding"/>
    <property type="evidence" value="ECO:0007669"/>
    <property type="project" value="InterPro"/>
</dbReference>
<dbReference type="PROSITE" id="PS50975">
    <property type="entry name" value="ATP_GRASP"/>
    <property type="match status" value="1"/>
</dbReference>